<feature type="compositionally biased region" description="Polar residues" evidence="2">
    <location>
        <begin position="74"/>
        <end position="90"/>
    </location>
</feature>
<keyword evidence="1" id="KW-0175">Coiled coil</keyword>
<evidence type="ECO:0000256" key="1">
    <source>
        <dbReference type="SAM" id="Coils"/>
    </source>
</evidence>
<feature type="compositionally biased region" description="Low complexity" evidence="2">
    <location>
        <begin position="15"/>
        <end position="29"/>
    </location>
</feature>
<evidence type="ECO:0000313" key="4">
    <source>
        <dbReference type="Proteomes" id="UP001218034"/>
    </source>
</evidence>
<feature type="compositionally biased region" description="Polar residues" evidence="2">
    <location>
        <begin position="115"/>
        <end position="129"/>
    </location>
</feature>
<reference evidence="3 4" key="1">
    <citation type="submission" date="2022-09" db="EMBL/GenBank/DDBJ databases">
        <title>Xylan utilization by haloarchaea-nanohaloarchaea associations.</title>
        <authorList>
            <person name="Yakimov M."/>
        </authorList>
    </citation>
    <scope>NUCLEOTIDE SEQUENCE [LARGE SCALE GENOMIC DNA]</scope>
    <source>
        <strain evidence="3 4">SVXNc</strain>
    </source>
</reference>
<name>A0ABY8CFL1_9ARCH</name>
<dbReference type="Gene3D" id="1.20.5.340">
    <property type="match status" value="1"/>
</dbReference>
<dbReference type="SUPFAM" id="SSF46966">
    <property type="entry name" value="Spectrin repeat"/>
    <property type="match status" value="1"/>
</dbReference>
<dbReference type="Proteomes" id="UP001218034">
    <property type="component" value="Chromosome"/>
</dbReference>
<evidence type="ECO:0008006" key="5">
    <source>
        <dbReference type="Google" id="ProtNLM"/>
    </source>
</evidence>
<gene>
    <name evidence="3" type="ORF">SVXNc_1019</name>
</gene>
<sequence>MKFELFGRLRDNDGGDSASSDSEYGSSFGTANDQMSMGDSLDRTVESMFSQGYSEDEIKQELAGQYNESDIDQAITNAVASSAQGNSRSNGPEPMTPYQSDQSGGAVSPMDEGFNRNQEQNDSMDNGNFDQQPDQDPEPIPQQGGQMDQPSRSGNVDPRVEELVETVIAENIDDIFSEFENVYGEIDSIKEQMEDMEQRLHDLEVRDDEDQQQFVQKVEEMESHVDNYQSRIGGLEKAFQQVLPSLVDNVQDLTGLVQEIKDERGIETEKDIDTEKIENMNMEDW</sequence>
<feature type="compositionally biased region" description="Basic and acidic residues" evidence="2">
    <location>
        <begin position="1"/>
        <end position="13"/>
    </location>
</feature>
<accession>A0ABY8CFL1</accession>
<feature type="coiled-coil region" evidence="1">
    <location>
        <begin position="179"/>
        <end position="238"/>
    </location>
</feature>
<dbReference type="GeneID" id="90590457"/>
<evidence type="ECO:0000256" key="2">
    <source>
        <dbReference type="SAM" id="MobiDB-lite"/>
    </source>
</evidence>
<feature type="region of interest" description="Disordered" evidence="2">
    <location>
        <begin position="1"/>
        <end position="161"/>
    </location>
</feature>
<keyword evidence="4" id="KW-1185">Reference proteome</keyword>
<protein>
    <recommendedName>
        <fullName evidence="5">UBA domain-containing protein</fullName>
    </recommendedName>
</protein>
<dbReference type="RefSeq" id="WP_347721840.1">
    <property type="nucleotide sequence ID" value="NZ_CP104395.1"/>
</dbReference>
<proteinExistence type="predicted"/>
<organism evidence="3 4">
    <name type="scientific">Candidatus Nanohalococcus occultus</name>
    <dbReference type="NCBI Taxonomy" id="2978047"/>
    <lineage>
        <taxon>Archaea</taxon>
        <taxon>Candidatus Nanohalarchaeota</taxon>
        <taxon>Candidatus Nanohalarchaeota incertae sedis</taxon>
        <taxon>Candidatus Nanohalococcus</taxon>
    </lineage>
</organism>
<dbReference type="EMBL" id="CP104395">
    <property type="protein sequence ID" value="WEL20011.1"/>
    <property type="molecule type" value="Genomic_DNA"/>
</dbReference>
<evidence type="ECO:0000313" key="3">
    <source>
        <dbReference type="EMBL" id="WEL20011.1"/>
    </source>
</evidence>